<dbReference type="Pfam" id="PF02958">
    <property type="entry name" value="EcKL"/>
    <property type="match status" value="1"/>
</dbReference>
<dbReference type="SMART" id="SM00587">
    <property type="entry name" value="CHK"/>
    <property type="match status" value="1"/>
</dbReference>
<dbReference type="InterPro" id="IPR015897">
    <property type="entry name" value="CHK_kinase-like"/>
</dbReference>
<evidence type="ECO:0000313" key="3">
    <source>
        <dbReference type="Proteomes" id="UP000092460"/>
    </source>
</evidence>
<protein>
    <recommendedName>
        <fullName evidence="1">CHK kinase-like domain-containing protein</fullName>
    </recommendedName>
</protein>
<dbReference type="SUPFAM" id="SSF56112">
    <property type="entry name" value="Protein kinase-like (PK-like)"/>
    <property type="match status" value="1"/>
</dbReference>
<feature type="domain" description="CHK kinase-like" evidence="1">
    <location>
        <begin position="128"/>
        <end position="277"/>
    </location>
</feature>
<dbReference type="InterPro" id="IPR011009">
    <property type="entry name" value="Kinase-like_dom_sf"/>
</dbReference>
<dbReference type="Proteomes" id="UP000092460">
    <property type="component" value="Unassembled WGS sequence"/>
</dbReference>
<dbReference type="EnsemblMetazoa" id="GPPI017827-RA">
    <property type="protein sequence ID" value="GPPI017827-PA"/>
    <property type="gene ID" value="GPPI017827"/>
</dbReference>
<dbReference type="PANTHER" id="PTHR11012">
    <property type="entry name" value="PROTEIN KINASE-LIKE DOMAIN-CONTAINING"/>
    <property type="match status" value="1"/>
</dbReference>
<proteinExistence type="predicted"/>
<dbReference type="VEuPathDB" id="VectorBase:GPPI017827"/>
<sequence length="364" mass="42610">MTQQADDIPKWIKVELFEEVFRQTQPKYQSTRNFRISHALAPGENYTTIILKVEAEVLLKDGSTDDLSYMLKIGHSSENLPKDMKKFDVFDVENGVYKEIAPEFERMYAKGIFDMKYQRGMLNEDGKVLLQNMFDDTGRNLLKNVTKLEGHEEYYEEVVKSNNLLKNIYQIISFVVFQRTFFSKFTDIFFENTRVDPKEFNVLNHGDYWSNNIMFQYAPDGSIKATLPVDFQGPRYGSPAQDLLYLIFSSARLDIKISKFDYLMKFYHQRLIENLIILNYCQPLPTLRELHQMLIKYGLWAMVPTAVTLPIILCQPSDKASLDNLIGHTDNSQEFKNLLYSNTLYLNHLKLILPWLLYRGALNY</sequence>
<dbReference type="Gene3D" id="3.90.1200.10">
    <property type="match status" value="1"/>
</dbReference>
<name>A0A1B0B3Q2_9MUSC</name>
<keyword evidence="3" id="KW-1185">Reference proteome</keyword>
<dbReference type="AlphaFoldDB" id="A0A1B0B3Q2"/>
<accession>A0A1B0B3Q2</accession>
<evidence type="ECO:0000259" key="1">
    <source>
        <dbReference type="SMART" id="SM00587"/>
    </source>
</evidence>
<organism evidence="2 3">
    <name type="scientific">Glossina palpalis gambiensis</name>
    <dbReference type="NCBI Taxonomy" id="67801"/>
    <lineage>
        <taxon>Eukaryota</taxon>
        <taxon>Metazoa</taxon>
        <taxon>Ecdysozoa</taxon>
        <taxon>Arthropoda</taxon>
        <taxon>Hexapoda</taxon>
        <taxon>Insecta</taxon>
        <taxon>Pterygota</taxon>
        <taxon>Neoptera</taxon>
        <taxon>Endopterygota</taxon>
        <taxon>Diptera</taxon>
        <taxon>Brachycera</taxon>
        <taxon>Muscomorpha</taxon>
        <taxon>Hippoboscoidea</taxon>
        <taxon>Glossinidae</taxon>
        <taxon>Glossina</taxon>
    </lineage>
</organism>
<dbReference type="EMBL" id="JXJN01007968">
    <property type="status" value="NOT_ANNOTATED_CDS"/>
    <property type="molecule type" value="Genomic_DNA"/>
</dbReference>
<dbReference type="InterPro" id="IPR004119">
    <property type="entry name" value="EcKL"/>
</dbReference>
<dbReference type="STRING" id="67801.A0A1B0B3Q2"/>
<reference evidence="3" key="1">
    <citation type="submission" date="2015-01" db="EMBL/GenBank/DDBJ databases">
        <authorList>
            <person name="Aksoy S."/>
            <person name="Warren W."/>
            <person name="Wilson R.K."/>
        </authorList>
    </citation>
    <scope>NUCLEOTIDE SEQUENCE [LARGE SCALE GENOMIC DNA]</scope>
    <source>
        <strain evidence="3">IAEA</strain>
    </source>
</reference>
<evidence type="ECO:0000313" key="2">
    <source>
        <dbReference type="EnsemblMetazoa" id="GPPI017827-PA"/>
    </source>
</evidence>
<reference evidence="2" key="2">
    <citation type="submission" date="2020-05" db="UniProtKB">
        <authorList>
            <consortium name="EnsemblMetazoa"/>
        </authorList>
    </citation>
    <scope>IDENTIFICATION</scope>
    <source>
        <strain evidence="2">IAEA</strain>
    </source>
</reference>
<dbReference type="EMBL" id="JXJN01007967">
    <property type="status" value="NOT_ANNOTATED_CDS"/>
    <property type="molecule type" value="Genomic_DNA"/>
</dbReference>
<dbReference type="PANTHER" id="PTHR11012:SF6">
    <property type="entry name" value="CHK DOMAIN OV1-RELATED"/>
    <property type="match status" value="1"/>
</dbReference>